<dbReference type="InterPro" id="IPR012902">
    <property type="entry name" value="N_methyl_site"/>
</dbReference>
<gene>
    <name evidence="3" type="ORF">ACFSW8_06170</name>
</gene>
<dbReference type="Gene3D" id="3.30.700.10">
    <property type="entry name" value="Glycoprotein, Type 4 Pilin"/>
    <property type="match status" value="1"/>
</dbReference>
<dbReference type="PANTHER" id="PTHR30093">
    <property type="entry name" value="GENERAL SECRETION PATHWAY PROTEIN G"/>
    <property type="match status" value="1"/>
</dbReference>
<dbReference type="PANTHER" id="PTHR30093:SF43">
    <property type="entry name" value="SLR2015 PROTEIN"/>
    <property type="match status" value="1"/>
</dbReference>
<evidence type="ECO:0000256" key="1">
    <source>
        <dbReference type="SAM" id="MobiDB-lite"/>
    </source>
</evidence>
<evidence type="ECO:0000313" key="4">
    <source>
        <dbReference type="Proteomes" id="UP001597389"/>
    </source>
</evidence>
<dbReference type="PROSITE" id="PS00409">
    <property type="entry name" value="PROKAR_NTER_METHYL"/>
    <property type="match status" value="1"/>
</dbReference>
<sequence length="200" mass="21825">MKKPNHSRLAKGFSLVELLVVIAIIALLAGASYPAITSMLKKAKIEEGNKMAADIVFAIEQFESKYGYLPYTTGQAPNNYQVIRTDDSDFLKVLMGQDTDINPNNTIFFEADGAKNDVNGIIYSGDGTTPESLVDPWGSPYTIVIDYTGERKIEFGQAGTPFNIYKDKDGSSMTLRSTTAAVASPGPDKVHDDIDDVKSW</sequence>
<dbReference type="Proteomes" id="UP001597389">
    <property type="component" value="Unassembled WGS sequence"/>
</dbReference>
<keyword evidence="2" id="KW-0812">Transmembrane</keyword>
<accession>A0ABW4Z9D7</accession>
<dbReference type="SUPFAM" id="SSF54523">
    <property type="entry name" value="Pili subunits"/>
    <property type="match status" value="1"/>
</dbReference>
<dbReference type="NCBIfam" id="TIGR02532">
    <property type="entry name" value="IV_pilin_GFxxxE"/>
    <property type="match status" value="1"/>
</dbReference>
<protein>
    <submittedName>
        <fullName evidence="3">Type II secretion system protein</fullName>
    </submittedName>
</protein>
<dbReference type="InterPro" id="IPR045584">
    <property type="entry name" value="Pilin-like"/>
</dbReference>
<dbReference type="Pfam" id="PF07963">
    <property type="entry name" value="N_methyl"/>
    <property type="match status" value="1"/>
</dbReference>
<reference evidence="4" key="1">
    <citation type="journal article" date="2019" name="Int. J. Syst. Evol. Microbiol.">
        <title>The Global Catalogue of Microorganisms (GCM) 10K type strain sequencing project: providing services to taxonomists for standard genome sequencing and annotation.</title>
        <authorList>
            <consortium name="The Broad Institute Genomics Platform"/>
            <consortium name="The Broad Institute Genome Sequencing Center for Infectious Disease"/>
            <person name="Wu L."/>
            <person name="Ma J."/>
        </authorList>
    </citation>
    <scope>NUCLEOTIDE SEQUENCE [LARGE SCALE GENOMIC DNA]</scope>
    <source>
        <strain evidence="4">CCUG 57942</strain>
    </source>
</reference>
<keyword evidence="2" id="KW-1133">Transmembrane helix</keyword>
<name>A0ABW4Z9D7_9BACT</name>
<feature type="transmembrane region" description="Helical" evidence="2">
    <location>
        <begin position="12"/>
        <end position="36"/>
    </location>
</feature>
<comment type="caution">
    <text evidence="3">The sequence shown here is derived from an EMBL/GenBank/DDBJ whole genome shotgun (WGS) entry which is preliminary data.</text>
</comment>
<feature type="compositionally biased region" description="Basic and acidic residues" evidence="1">
    <location>
        <begin position="188"/>
        <end position="200"/>
    </location>
</feature>
<organism evidence="3 4">
    <name type="scientific">Rubritalea tangerina</name>
    <dbReference type="NCBI Taxonomy" id="430798"/>
    <lineage>
        <taxon>Bacteria</taxon>
        <taxon>Pseudomonadati</taxon>
        <taxon>Verrucomicrobiota</taxon>
        <taxon>Verrucomicrobiia</taxon>
        <taxon>Verrucomicrobiales</taxon>
        <taxon>Rubritaleaceae</taxon>
        <taxon>Rubritalea</taxon>
    </lineage>
</organism>
<proteinExistence type="predicted"/>
<keyword evidence="2" id="KW-0472">Membrane</keyword>
<evidence type="ECO:0000256" key="2">
    <source>
        <dbReference type="SAM" id="Phobius"/>
    </source>
</evidence>
<dbReference type="EMBL" id="JBHUJB010000025">
    <property type="protein sequence ID" value="MFD2158477.1"/>
    <property type="molecule type" value="Genomic_DNA"/>
</dbReference>
<keyword evidence="4" id="KW-1185">Reference proteome</keyword>
<feature type="region of interest" description="Disordered" evidence="1">
    <location>
        <begin position="181"/>
        <end position="200"/>
    </location>
</feature>
<dbReference type="RefSeq" id="WP_377177737.1">
    <property type="nucleotide sequence ID" value="NZ_JBHUJB010000025.1"/>
</dbReference>
<evidence type="ECO:0000313" key="3">
    <source>
        <dbReference type="EMBL" id="MFD2158477.1"/>
    </source>
</evidence>